<gene>
    <name evidence="12" type="ORF">GOODEAATRI_010688</name>
</gene>
<evidence type="ECO:0000256" key="6">
    <source>
        <dbReference type="ARBA" id="ARBA00022843"/>
    </source>
</evidence>
<dbReference type="Proteomes" id="UP001476798">
    <property type="component" value="Unassembled WGS sequence"/>
</dbReference>
<keyword evidence="4" id="KW-1017">Isopeptide bond</keyword>
<feature type="region of interest" description="Disordered" evidence="10">
    <location>
        <begin position="206"/>
        <end position="287"/>
    </location>
</feature>
<feature type="compositionally biased region" description="Polar residues" evidence="10">
    <location>
        <begin position="243"/>
        <end position="254"/>
    </location>
</feature>
<accession>A0ABV0MIS7</accession>
<keyword evidence="3" id="KW-0963">Cytoplasm</keyword>
<keyword evidence="7" id="KW-0805">Transcription regulation</keyword>
<evidence type="ECO:0000256" key="8">
    <source>
        <dbReference type="ARBA" id="ARBA00023163"/>
    </source>
</evidence>
<feature type="region of interest" description="Disordered" evidence="10">
    <location>
        <begin position="60"/>
        <end position="106"/>
    </location>
</feature>
<evidence type="ECO:0000256" key="10">
    <source>
        <dbReference type="SAM" id="MobiDB-lite"/>
    </source>
</evidence>
<evidence type="ECO:0000256" key="1">
    <source>
        <dbReference type="ARBA" id="ARBA00004123"/>
    </source>
</evidence>
<keyword evidence="9" id="KW-0539">Nucleus</keyword>
<comment type="subcellular location">
    <subcellularLocation>
        <location evidence="2">Cytoplasm</location>
    </subcellularLocation>
    <subcellularLocation>
        <location evidence="1">Nucleus</location>
    </subcellularLocation>
</comment>
<evidence type="ECO:0000313" key="12">
    <source>
        <dbReference type="EMBL" id="MEQ2158293.1"/>
    </source>
</evidence>
<dbReference type="EMBL" id="JAHRIO010000633">
    <property type="protein sequence ID" value="MEQ2158293.1"/>
    <property type="molecule type" value="Genomic_DNA"/>
</dbReference>
<dbReference type="PANTHER" id="PTHR31169">
    <property type="entry name" value="OS05G0300700 PROTEIN"/>
    <property type="match status" value="1"/>
</dbReference>
<dbReference type="InterPro" id="IPR018866">
    <property type="entry name" value="Znf-4CXXC_R1"/>
</dbReference>
<sequence>MNGVWLRAAAGPALFAAELLHGDFLWLRNMPLTRSQKLVTQSSSTRMSLRSFRSVPLVPMETSSSSSDDSCDSFGSDGGFANTRRSLKQTRRTAEKPKGFEATSEEDTCSGFEENVISKQIKAMKVDSKAPKHGRRSNFLKVAMAFPTRTDRKRPASEPLPQPIVQDSEDKEEESVMNKRALNIKENKEMLAKLLAELNKIPKLLPGKQMAKSASTKTTRRPQGSPKTQWTHWRTPDRLTPLLTRSRSQVNGPSSLPPEEDTEDKFSLVRKSPYYEEDDEPPRRRSYNRPNTILHVVRPVEEITEVELQRICYNVREKVYNSSTGSTCHQCRQKTADTKTNCRNSECMGVRGQFCGPCLRNRYGEEVRDALLNPEWQCPPCRGICNCSFCRAREGRCATGVLVYLAKHHGFDNVHAYLKSLKKEMEEESCK</sequence>
<protein>
    <recommendedName>
        <fullName evidence="11">Zinc-finger domain-containing protein</fullName>
    </recommendedName>
</protein>
<comment type="caution">
    <text evidence="12">The sequence shown here is derived from an EMBL/GenBank/DDBJ whole genome shotgun (WGS) entry which is preliminary data.</text>
</comment>
<name>A0ABV0MIS7_9TELE</name>
<keyword evidence="8" id="KW-0804">Transcription</keyword>
<keyword evidence="5" id="KW-0597">Phosphoprotein</keyword>
<feature type="region of interest" description="Disordered" evidence="10">
    <location>
        <begin position="149"/>
        <end position="174"/>
    </location>
</feature>
<dbReference type="InterPro" id="IPR040221">
    <property type="entry name" value="CDCA7/CDA7L"/>
</dbReference>
<evidence type="ECO:0000256" key="9">
    <source>
        <dbReference type="ARBA" id="ARBA00023242"/>
    </source>
</evidence>
<feature type="compositionally biased region" description="Polar residues" evidence="10">
    <location>
        <begin position="212"/>
        <end position="232"/>
    </location>
</feature>
<evidence type="ECO:0000256" key="3">
    <source>
        <dbReference type="ARBA" id="ARBA00022490"/>
    </source>
</evidence>
<feature type="compositionally biased region" description="Low complexity" evidence="10">
    <location>
        <begin position="63"/>
        <end position="75"/>
    </location>
</feature>
<evidence type="ECO:0000256" key="5">
    <source>
        <dbReference type="ARBA" id="ARBA00022553"/>
    </source>
</evidence>
<organism evidence="12 13">
    <name type="scientific">Goodea atripinnis</name>
    <dbReference type="NCBI Taxonomy" id="208336"/>
    <lineage>
        <taxon>Eukaryota</taxon>
        <taxon>Metazoa</taxon>
        <taxon>Chordata</taxon>
        <taxon>Craniata</taxon>
        <taxon>Vertebrata</taxon>
        <taxon>Euteleostomi</taxon>
        <taxon>Actinopterygii</taxon>
        <taxon>Neopterygii</taxon>
        <taxon>Teleostei</taxon>
        <taxon>Neoteleostei</taxon>
        <taxon>Acanthomorphata</taxon>
        <taxon>Ovalentaria</taxon>
        <taxon>Atherinomorphae</taxon>
        <taxon>Cyprinodontiformes</taxon>
        <taxon>Goodeidae</taxon>
        <taxon>Goodea</taxon>
    </lineage>
</organism>
<keyword evidence="13" id="KW-1185">Reference proteome</keyword>
<keyword evidence="6" id="KW-0832">Ubl conjugation</keyword>
<evidence type="ECO:0000256" key="4">
    <source>
        <dbReference type="ARBA" id="ARBA00022499"/>
    </source>
</evidence>
<dbReference type="Pfam" id="PF10497">
    <property type="entry name" value="zf-4CXXC_R1"/>
    <property type="match status" value="1"/>
</dbReference>
<feature type="domain" description="Zinc-finger" evidence="11">
    <location>
        <begin position="320"/>
        <end position="418"/>
    </location>
</feature>
<evidence type="ECO:0000256" key="7">
    <source>
        <dbReference type="ARBA" id="ARBA00023015"/>
    </source>
</evidence>
<evidence type="ECO:0000259" key="11">
    <source>
        <dbReference type="Pfam" id="PF10497"/>
    </source>
</evidence>
<proteinExistence type="predicted"/>
<evidence type="ECO:0000256" key="2">
    <source>
        <dbReference type="ARBA" id="ARBA00004496"/>
    </source>
</evidence>
<evidence type="ECO:0000313" key="13">
    <source>
        <dbReference type="Proteomes" id="UP001476798"/>
    </source>
</evidence>
<reference evidence="12 13" key="1">
    <citation type="submission" date="2021-06" db="EMBL/GenBank/DDBJ databases">
        <authorList>
            <person name="Palmer J.M."/>
        </authorList>
    </citation>
    <scope>NUCLEOTIDE SEQUENCE [LARGE SCALE GENOMIC DNA]</scope>
    <source>
        <strain evidence="12 13">GA_2019</strain>
        <tissue evidence="12">Muscle</tissue>
    </source>
</reference>
<dbReference type="PANTHER" id="PTHR31169:SF2">
    <property type="entry name" value="CELL DIVISION CYCLE-ASSOCIATED PROTEIN 7"/>
    <property type="match status" value="1"/>
</dbReference>